<dbReference type="PANTHER" id="PTHR13052">
    <property type="entry name" value="NFRKB-RELATED"/>
    <property type="match status" value="1"/>
</dbReference>
<keyword evidence="3" id="KW-1185">Reference proteome</keyword>
<dbReference type="InterPro" id="IPR057748">
    <property type="entry name" value="NFRKB_WH_2"/>
</dbReference>
<organism evidence="2 3">
    <name type="scientific">Gossypium stocksii</name>
    <dbReference type="NCBI Taxonomy" id="47602"/>
    <lineage>
        <taxon>Eukaryota</taxon>
        <taxon>Viridiplantae</taxon>
        <taxon>Streptophyta</taxon>
        <taxon>Embryophyta</taxon>
        <taxon>Tracheophyta</taxon>
        <taxon>Spermatophyta</taxon>
        <taxon>Magnoliopsida</taxon>
        <taxon>eudicotyledons</taxon>
        <taxon>Gunneridae</taxon>
        <taxon>Pentapetalae</taxon>
        <taxon>rosids</taxon>
        <taxon>malvids</taxon>
        <taxon>Malvales</taxon>
        <taxon>Malvaceae</taxon>
        <taxon>Malvoideae</taxon>
        <taxon>Gossypium</taxon>
    </lineage>
</organism>
<evidence type="ECO:0000259" key="1">
    <source>
        <dbReference type="Pfam" id="PF25793"/>
    </source>
</evidence>
<dbReference type="Pfam" id="PF25793">
    <property type="entry name" value="WHD_2nd_NFRKB"/>
    <property type="match status" value="1"/>
</dbReference>
<feature type="domain" description="Nuclear factor related to kappa-B-binding protein second winged helix" evidence="1">
    <location>
        <begin position="1"/>
        <end position="50"/>
    </location>
</feature>
<dbReference type="EMBL" id="JAIQCV010000013">
    <property type="protein sequence ID" value="KAH1031670.1"/>
    <property type="molecule type" value="Genomic_DNA"/>
</dbReference>
<protein>
    <recommendedName>
        <fullName evidence="1">Nuclear factor related to kappa-B-binding protein second winged helix domain-containing protein</fullName>
    </recommendedName>
</protein>
<dbReference type="PANTHER" id="PTHR13052:SF3">
    <property type="entry name" value="NUCLEAR FACTOR RELATED TO KAPPA-B-BINDING PROTEIN"/>
    <property type="match status" value="1"/>
</dbReference>
<name>A0A9D3ZFG3_9ROSI</name>
<evidence type="ECO:0000313" key="2">
    <source>
        <dbReference type="EMBL" id="KAH1031670.1"/>
    </source>
</evidence>
<dbReference type="GO" id="GO:0031011">
    <property type="term" value="C:Ino80 complex"/>
    <property type="evidence" value="ECO:0007669"/>
    <property type="project" value="InterPro"/>
</dbReference>
<proteinExistence type="predicted"/>
<sequence>MLKADRPPDIIVLSLVRDAAVQLLDRIGTRADVCVLIRDSQYIVEEIPDNLDSIKEDDPPDVGDMEVDEGRAKVVSFKDKLLGWVSNDNQKEDFDEDKFELIKRDVITGLEDGIPDIKFSERVHTWIQRSMAKTVIIKLLGWKIRFNNLVSKLNSMWKLNSSFQLMDLESLNFKQRRIMRKH</sequence>
<dbReference type="InterPro" id="IPR024867">
    <property type="entry name" value="NFRKB"/>
</dbReference>
<reference evidence="2 3" key="1">
    <citation type="journal article" date="2021" name="Plant Biotechnol. J.">
        <title>Multi-omics assisted identification of the key and species-specific regulatory components of drought-tolerant mechanisms in Gossypium stocksii.</title>
        <authorList>
            <person name="Yu D."/>
            <person name="Ke L."/>
            <person name="Zhang D."/>
            <person name="Wu Y."/>
            <person name="Sun Y."/>
            <person name="Mei J."/>
            <person name="Sun J."/>
            <person name="Sun Y."/>
        </authorList>
    </citation>
    <scope>NUCLEOTIDE SEQUENCE [LARGE SCALE GENOMIC DNA]</scope>
    <source>
        <strain evidence="3">cv. E1</strain>
        <tissue evidence="2">Leaf</tissue>
    </source>
</reference>
<evidence type="ECO:0000313" key="3">
    <source>
        <dbReference type="Proteomes" id="UP000828251"/>
    </source>
</evidence>
<gene>
    <name evidence="2" type="ORF">J1N35_043844</name>
</gene>
<comment type="caution">
    <text evidence="2">The sequence shown here is derived from an EMBL/GenBank/DDBJ whole genome shotgun (WGS) entry which is preliminary data.</text>
</comment>
<dbReference type="Proteomes" id="UP000828251">
    <property type="component" value="Unassembled WGS sequence"/>
</dbReference>
<dbReference type="AlphaFoldDB" id="A0A9D3ZFG3"/>
<accession>A0A9D3ZFG3</accession>
<dbReference type="OrthoDB" id="1300797at2759"/>